<proteinExistence type="inferred from homology"/>
<keyword evidence="10" id="KW-0472">Membrane</keyword>
<dbReference type="GO" id="GO:0016020">
    <property type="term" value="C:membrane"/>
    <property type="evidence" value="ECO:0007669"/>
    <property type="project" value="UniProtKB-SubCell"/>
</dbReference>
<dbReference type="AlphaFoldDB" id="A0A7J0FJ11"/>
<dbReference type="InterPro" id="IPR036396">
    <property type="entry name" value="Cyt_P450_sf"/>
</dbReference>
<evidence type="ECO:0000256" key="9">
    <source>
        <dbReference type="ARBA" id="ARBA00023033"/>
    </source>
</evidence>
<protein>
    <submittedName>
        <fullName evidence="11">Uncharacterized protein</fullName>
    </submittedName>
</protein>
<dbReference type="OrthoDB" id="1470350at2759"/>
<dbReference type="Proteomes" id="UP000585474">
    <property type="component" value="Unassembled WGS sequence"/>
</dbReference>
<dbReference type="InterPro" id="IPR050665">
    <property type="entry name" value="Cytochrome_P450_Monooxygen"/>
</dbReference>
<evidence type="ECO:0000256" key="2">
    <source>
        <dbReference type="ARBA" id="ARBA00010617"/>
    </source>
</evidence>
<dbReference type="Gene3D" id="1.10.630.10">
    <property type="entry name" value="Cytochrome P450"/>
    <property type="match status" value="1"/>
</dbReference>
<comment type="subcellular location">
    <subcellularLocation>
        <location evidence="1">Membrane</location>
    </subcellularLocation>
</comment>
<keyword evidence="7" id="KW-0560">Oxidoreductase</keyword>
<keyword evidence="3" id="KW-0349">Heme</keyword>
<dbReference type="Pfam" id="PF00067">
    <property type="entry name" value="p450"/>
    <property type="match status" value="1"/>
</dbReference>
<evidence type="ECO:0000256" key="1">
    <source>
        <dbReference type="ARBA" id="ARBA00004370"/>
    </source>
</evidence>
<keyword evidence="5" id="KW-0479">Metal-binding</keyword>
<comment type="caution">
    <text evidence="11">The sequence shown here is derived from an EMBL/GenBank/DDBJ whole genome shotgun (WGS) entry which is preliminary data.</text>
</comment>
<organism evidence="11 12">
    <name type="scientific">Actinidia rufa</name>
    <dbReference type="NCBI Taxonomy" id="165716"/>
    <lineage>
        <taxon>Eukaryota</taxon>
        <taxon>Viridiplantae</taxon>
        <taxon>Streptophyta</taxon>
        <taxon>Embryophyta</taxon>
        <taxon>Tracheophyta</taxon>
        <taxon>Spermatophyta</taxon>
        <taxon>Magnoliopsida</taxon>
        <taxon>eudicotyledons</taxon>
        <taxon>Gunneridae</taxon>
        <taxon>Pentapetalae</taxon>
        <taxon>asterids</taxon>
        <taxon>Ericales</taxon>
        <taxon>Actinidiaceae</taxon>
        <taxon>Actinidia</taxon>
    </lineage>
</organism>
<dbReference type="GO" id="GO:0005506">
    <property type="term" value="F:iron ion binding"/>
    <property type="evidence" value="ECO:0007669"/>
    <property type="project" value="InterPro"/>
</dbReference>
<dbReference type="PANTHER" id="PTHR24282">
    <property type="entry name" value="CYTOCHROME P450 FAMILY MEMBER"/>
    <property type="match status" value="1"/>
</dbReference>
<dbReference type="EMBL" id="BJWL01000012">
    <property type="protein sequence ID" value="GFY98426.1"/>
    <property type="molecule type" value="Genomic_DNA"/>
</dbReference>
<dbReference type="GO" id="GO:0004497">
    <property type="term" value="F:monooxygenase activity"/>
    <property type="evidence" value="ECO:0007669"/>
    <property type="project" value="UniProtKB-KW"/>
</dbReference>
<dbReference type="GO" id="GO:0016705">
    <property type="term" value="F:oxidoreductase activity, acting on paired donors, with incorporation or reduction of molecular oxygen"/>
    <property type="evidence" value="ECO:0007669"/>
    <property type="project" value="InterPro"/>
</dbReference>
<keyword evidence="9" id="KW-0503">Monooxygenase</keyword>
<evidence type="ECO:0000313" key="11">
    <source>
        <dbReference type="EMBL" id="GFY98426.1"/>
    </source>
</evidence>
<evidence type="ECO:0000256" key="3">
    <source>
        <dbReference type="ARBA" id="ARBA00022617"/>
    </source>
</evidence>
<evidence type="ECO:0000256" key="6">
    <source>
        <dbReference type="ARBA" id="ARBA00022989"/>
    </source>
</evidence>
<evidence type="ECO:0000256" key="8">
    <source>
        <dbReference type="ARBA" id="ARBA00023004"/>
    </source>
</evidence>
<keyword evidence="6" id="KW-1133">Transmembrane helix</keyword>
<evidence type="ECO:0000256" key="4">
    <source>
        <dbReference type="ARBA" id="ARBA00022692"/>
    </source>
</evidence>
<dbReference type="SUPFAM" id="SSF48264">
    <property type="entry name" value="Cytochrome P450"/>
    <property type="match status" value="1"/>
</dbReference>
<dbReference type="PANTHER" id="PTHR24282:SF266">
    <property type="entry name" value="CYTOCHROME P450-RELATED"/>
    <property type="match status" value="1"/>
</dbReference>
<reference evidence="11 12" key="1">
    <citation type="submission" date="2019-07" db="EMBL/GenBank/DDBJ databases">
        <title>De Novo Assembly of kiwifruit Actinidia rufa.</title>
        <authorList>
            <person name="Sugita-Konishi S."/>
            <person name="Sato K."/>
            <person name="Mori E."/>
            <person name="Abe Y."/>
            <person name="Kisaki G."/>
            <person name="Hamano K."/>
            <person name="Suezawa K."/>
            <person name="Otani M."/>
            <person name="Fukuda T."/>
            <person name="Manabe T."/>
            <person name="Gomi K."/>
            <person name="Tabuchi M."/>
            <person name="Akimitsu K."/>
            <person name="Kataoka I."/>
        </authorList>
    </citation>
    <scope>NUCLEOTIDE SEQUENCE [LARGE SCALE GENOMIC DNA]</scope>
    <source>
        <strain evidence="12">cv. Fuchu</strain>
    </source>
</reference>
<gene>
    <name evidence="11" type="ORF">Acr_12g0009670</name>
</gene>
<keyword evidence="4" id="KW-0812">Transmembrane</keyword>
<keyword evidence="8" id="KW-0408">Iron</keyword>
<evidence type="ECO:0000313" key="12">
    <source>
        <dbReference type="Proteomes" id="UP000585474"/>
    </source>
</evidence>
<evidence type="ECO:0000256" key="5">
    <source>
        <dbReference type="ARBA" id="ARBA00022723"/>
    </source>
</evidence>
<dbReference type="GO" id="GO:0020037">
    <property type="term" value="F:heme binding"/>
    <property type="evidence" value="ECO:0007669"/>
    <property type="project" value="InterPro"/>
</dbReference>
<evidence type="ECO:0000256" key="10">
    <source>
        <dbReference type="ARBA" id="ARBA00023136"/>
    </source>
</evidence>
<dbReference type="InterPro" id="IPR001128">
    <property type="entry name" value="Cyt_P450"/>
</dbReference>
<accession>A0A7J0FJ11</accession>
<keyword evidence="12" id="KW-1185">Reference proteome</keyword>
<comment type="similarity">
    <text evidence="2">Belongs to the cytochrome P450 family.</text>
</comment>
<evidence type="ECO:0000256" key="7">
    <source>
        <dbReference type="ARBA" id="ARBA00023002"/>
    </source>
</evidence>
<name>A0A7J0FJ11_9ERIC</name>
<sequence>METTKEIVKMRIESMSRPIDIFPRVLPHQHSWLNTYGNNFLFWRGSRAQLVISVSELVKEILNNKEKAYLKTETEGYLKKLFGDAFASSYLEGKDIFEMLMKLIVIFFRNGLKSRLPGLRKSSNDIESEKLEQRIRDRIIRMMNKRVKVITEVDNLGRTDLLGLLVEANKNTDENDRLMVQDEVDECKTFYIAGHETTTTLLSWTVLLLSIHTDWQDKAREEVLELFGQKHPNAESIARMKTVHNALFGFTYLQLF</sequence>